<sequence>MIDFRIEALNIQKEFIILIDKEDFTGIEELIKKRKEFYISYSEHNSKELKEFLNSKEYRDSEIKVNLAFNLLKENVKNEIDRLKASRNASRQYQNNIAHRNGFINKKI</sequence>
<protein>
    <recommendedName>
        <fullName evidence="3">Flagellar protein FliT</fullName>
    </recommendedName>
</protein>
<reference evidence="1 2" key="1">
    <citation type="journal article" date="2013" name="Genome Announc.">
        <title>Draft Genome Sequence of the Hydrogen- and Ethanol-Producing Bacterium Clostridium intestinale Strain URNW.</title>
        <authorList>
            <person name="Lal S."/>
            <person name="Ramachandran U."/>
            <person name="Zhang X."/>
            <person name="Sparling R."/>
            <person name="Levin D.B."/>
        </authorList>
    </citation>
    <scope>NUCLEOTIDE SEQUENCE [LARGE SCALE GENOMIC DNA]</scope>
    <source>
        <strain evidence="1 2">URNW</strain>
    </source>
</reference>
<evidence type="ECO:0000313" key="1">
    <source>
        <dbReference type="EMBL" id="ERK31612.1"/>
    </source>
</evidence>
<organism evidence="1 2">
    <name type="scientific">Clostridium intestinale URNW</name>
    <dbReference type="NCBI Taxonomy" id="1294142"/>
    <lineage>
        <taxon>Bacteria</taxon>
        <taxon>Bacillati</taxon>
        <taxon>Bacillota</taxon>
        <taxon>Clostridia</taxon>
        <taxon>Eubacteriales</taxon>
        <taxon>Clostridiaceae</taxon>
        <taxon>Clostridium</taxon>
    </lineage>
</organism>
<accession>U2N7Y2</accession>
<dbReference type="PATRIC" id="fig|1294142.3.peg.863"/>
<keyword evidence="2" id="KW-1185">Reference proteome</keyword>
<dbReference type="EMBL" id="APJA01000009">
    <property type="protein sequence ID" value="ERK31612.1"/>
    <property type="molecule type" value="Genomic_DNA"/>
</dbReference>
<comment type="caution">
    <text evidence="1">The sequence shown here is derived from an EMBL/GenBank/DDBJ whole genome shotgun (WGS) entry which is preliminary data.</text>
</comment>
<evidence type="ECO:0000313" key="2">
    <source>
        <dbReference type="Proteomes" id="UP000016721"/>
    </source>
</evidence>
<proteinExistence type="predicted"/>
<dbReference type="Proteomes" id="UP000016721">
    <property type="component" value="Unassembled WGS sequence"/>
</dbReference>
<dbReference type="STRING" id="1294142.CINTURNW_0862"/>
<dbReference type="RefSeq" id="WP_021800902.1">
    <property type="nucleotide sequence ID" value="NZ_KI273145.1"/>
</dbReference>
<dbReference type="HOGENOM" id="CLU_2192429_0_0_9"/>
<gene>
    <name evidence="1" type="ORF">CINTURNW_0862</name>
</gene>
<dbReference type="AlphaFoldDB" id="U2N7Y2"/>
<name>U2N7Y2_9CLOT</name>
<evidence type="ECO:0008006" key="3">
    <source>
        <dbReference type="Google" id="ProtNLM"/>
    </source>
</evidence>